<evidence type="ECO:0000313" key="11">
    <source>
        <dbReference type="Proteomes" id="UP000230066"/>
    </source>
</evidence>
<dbReference type="GO" id="GO:0005634">
    <property type="term" value="C:nucleus"/>
    <property type="evidence" value="ECO:0007669"/>
    <property type="project" value="TreeGrafter"/>
</dbReference>
<dbReference type="InterPro" id="IPR050134">
    <property type="entry name" value="NAD-dep_sirtuin_deacylases"/>
</dbReference>
<comment type="cofactor">
    <cofactor evidence="1">
        <name>Zn(2+)</name>
        <dbReference type="ChEBI" id="CHEBI:29105"/>
    </cofactor>
</comment>
<keyword evidence="5" id="KW-0520">NAD</keyword>
<comment type="catalytic activity">
    <reaction evidence="7">
        <text>N(6)-tetradecanoyl-L-lysyl-[protein] + NAD(+) + H2O = 2''-O-tetradecanoyl-ADP-D-ribose + nicotinamide + L-lysyl-[protein]</text>
        <dbReference type="Rhea" id="RHEA:70567"/>
        <dbReference type="Rhea" id="RHEA-COMP:9752"/>
        <dbReference type="Rhea" id="RHEA-COMP:15437"/>
        <dbReference type="ChEBI" id="CHEBI:15377"/>
        <dbReference type="ChEBI" id="CHEBI:17154"/>
        <dbReference type="ChEBI" id="CHEBI:29969"/>
        <dbReference type="ChEBI" id="CHEBI:57540"/>
        <dbReference type="ChEBI" id="CHEBI:141129"/>
        <dbReference type="ChEBI" id="CHEBI:189674"/>
    </reaction>
    <physiologicalReaction direction="left-to-right" evidence="7">
        <dbReference type="Rhea" id="RHEA:70568"/>
    </physiologicalReaction>
</comment>
<dbReference type="GO" id="GO:0046872">
    <property type="term" value="F:metal ion binding"/>
    <property type="evidence" value="ECO:0007669"/>
    <property type="project" value="UniProtKB-KW"/>
</dbReference>
<evidence type="ECO:0000256" key="2">
    <source>
        <dbReference type="ARBA" id="ARBA00022679"/>
    </source>
</evidence>
<keyword evidence="3 8" id="KW-0479">Metal-binding</keyword>
<keyword evidence="11" id="KW-1185">Reference proteome</keyword>
<protein>
    <submittedName>
        <fullName evidence="10">NAD-dependent protein deacetylase sirtuin-2</fullName>
    </submittedName>
</protein>
<feature type="binding site" evidence="8">
    <location>
        <position position="149"/>
    </location>
    <ligand>
        <name>Zn(2+)</name>
        <dbReference type="ChEBI" id="CHEBI:29105"/>
    </ligand>
</feature>
<feature type="active site" description="Proton acceptor" evidence="8">
    <location>
        <position position="138"/>
    </location>
</feature>
<dbReference type="GO" id="GO:0017136">
    <property type="term" value="F:histone deacetylase activity, NAD-dependent"/>
    <property type="evidence" value="ECO:0007669"/>
    <property type="project" value="TreeGrafter"/>
</dbReference>
<evidence type="ECO:0000256" key="5">
    <source>
        <dbReference type="ARBA" id="ARBA00023027"/>
    </source>
</evidence>
<evidence type="ECO:0000313" key="10">
    <source>
        <dbReference type="EMBL" id="THD20811.1"/>
    </source>
</evidence>
<dbReference type="Pfam" id="PF02146">
    <property type="entry name" value="SIR2"/>
    <property type="match status" value="1"/>
</dbReference>
<dbReference type="InterPro" id="IPR029035">
    <property type="entry name" value="DHS-like_NAD/FAD-binding_dom"/>
</dbReference>
<evidence type="ECO:0000256" key="6">
    <source>
        <dbReference type="ARBA" id="ARBA00048378"/>
    </source>
</evidence>
<dbReference type="GO" id="GO:0070403">
    <property type="term" value="F:NAD+ binding"/>
    <property type="evidence" value="ECO:0007669"/>
    <property type="project" value="InterPro"/>
</dbReference>
<keyword evidence="2" id="KW-0808">Transferase</keyword>
<feature type="domain" description="Deacetylase sirtuin-type" evidence="9">
    <location>
        <begin position="8"/>
        <end position="296"/>
    </location>
</feature>
<evidence type="ECO:0000256" key="1">
    <source>
        <dbReference type="ARBA" id="ARBA00001947"/>
    </source>
</evidence>
<comment type="catalytic activity">
    <reaction evidence="6">
        <text>N(6)-hexadecanoyl-L-lysyl-[protein] + NAD(+) + H2O = 2''-O-hexadecanoyl-ADP-D-ribose + nicotinamide + L-lysyl-[protein]</text>
        <dbReference type="Rhea" id="RHEA:70563"/>
        <dbReference type="Rhea" id="RHEA-COMP:9752"/>
        <dbReference type="Rhea" id="RHEA-COMP:14175"/>
        <dbReference type="ChEBI" id="CHEBI:15377"/>
        <dbReference type="ChEBI" id="CHEBI:17154"/>
        <dbReference type="ChEBI" id="CHEBI:29969"/>
        <dbReference type="ChEBI" id="CHEBI:57540"/>
        <dbReference type="ChEBI" id="CHEBI:138936"/>
        <dbReference type="ChEBI" id="CHEBI:189673"/>
    </reaction>
    <physiologicalReaction direction="left-to-right" evidence="6">
        <dbReference type="Rhea" id="RHEA:70564"/>
    </physiologicalReaction>
</comment>
<feature type="binding site" evidence="8">
    <location>
        <position position="170"/>
    </location>
    <ligand>
        <name>Zn(2+)</name>
        <dbReference type="ChEBI" id="CHEBI:29105"/>
    </ligand>
</feature>
<dbReference type="Gene3D" id="3.40.50.1220">
    <property type="entry name" value="TPP-binding domain"/>
    <property type="match status" value="1"/>
</dbReference>
<feature type="binding site" evidence="8">
    <location>
        <position position="146"/>
    </location>
    <ligand>
        <name>Zn(2+)</name>
        <dbReference type="ChEBI" id="CHEBI:29105"/>
    </ligand>
</feature>
<accession>A0A4E0R5Q7</accession>
<dbReference type="SUPFAM" id="SSF52467">
    <property type="entry name" value="DHS-like NAD/FAD-binding domain"/>
    <property type="match status" value="1"/>
</dbReference>
<evidence type="ECO:0000259" key="9">
    <source>
        <dbReference type="PROSITE" id="PS50305"/>
    </source>
</evidence>
<dbReference type="Proteomes" id="UP000230066">
    <property type="component" value="Unassembled WGS sequence"/>
</dbReference>
<evidence type="ECO:0000256" key="4">
    <source>
        <dbReference type="ARBA" id="ARBA00022833"/>
    </source>
</evidence>
<evidence type="ECO:0000256" key="3">
    <source>
        <dbReference type="ARBA" id="ARBA00022723"/>
    </source>
</evidence>
<keyword evidence="4 8" id="KW-0862">Zinc</keyword>
<dbReference type="InterPro" id="IPR026591">
    <property type="entry name" value="Sirtuin_cat_small_dom_sf"/>
</dbReference>
<comment type="caution">
    <text evidence="10">The sequence shown here is derived from an EMBL/GenBank/DDBJ whole genome shotgun (WGS) entry which is preliminary data.</text>
</comment>
<gene>
    <name evidence="10" type="ORF">D915_008530</name>
</gene>
<dbReference type="PANTHER" id="PTHR11085:SF6">
    <property type="entry name" value="NAD-DEPENDENT PROTEIN DEACETYLASE SIRTUIN-2"/>
    <property type="match status" value="1"/>
</dbReference>
<evidence type="ECO:0000256" key="8">
    <source>
        <dbReference type="PROSITE-ProRule" id="PRU00236"/>
    </source>
</evidence>
<sequence length="321" mass="36537">MDWLRNNPRLESPTLEAVAKLIASGRVKNIVTMVGAGISTAAGIPDFRSPSSGVYDNLQEFNLPYPMAVFTLDYFQRDPRAFFEVCRRMYHPEAKPTLTHYFIRLLHEKKLLRKHYTQNVDNLERLSGLPENKFIEAHGTFNTGHCTRCGAEYDFLYMRDQIMDKRIPICSASSCTAVVKPDVILFGENMPRKFYANYSQDFSSCDLLIIIGTSLQVLPFCGLIHRVGSNVPRLYMNHEYSQDSSTGFLNFIMRFIVAGLRRRNLQWGEPGNTRDVFVKGDCDESVLRLAELLGWKDELITLKQTVDSELTSSGKVTANHS</sequence>
<feature type="binding site" evidence="8">
    <location>
        <position position="175"/>
    </location>
    <ligand>
        <name>Zn(2+)</name>
        <dbReference type="ChEBI" id="CHEBI:29105"/>
    </ligand>
</feature>
<dbReference type="InterPro" id="IPR026590">
    <property type="entry name" value="Ssirtuin_cat_dom"/>
</dbReference>
<dbReference type="PANTHER" id="PTHR11085">
    <property type="entry name" value="NAD-DEPENDENT PROTEIN DEACYLASE SIRTUIN-5, MITOCHONDRIAL-RELATED"/>
    <property type="match status" value="1"/>
</dbReference>
<dbReference type="EMBL" id="JXXN02004176">
    <property type="protein sequence ID" value="THD20811.1"/>
    <property type="molecule type" value="Genomic_DNA"/>
</dbReference>
<evidence type="ECO:0000256" key="7">
    <source>
        <dbReference type="ARBA" id="ARBA00048905"/>
    </source>
</evidence>
<dbReference type="PROSITE" id="PS50305">
    <property type="entry name" value="SIRTUIN"/>
    <property type="match status" value="1"/>
</dbReference>
<dbReference type="AlphaFoldDB" id="A0A4E0R5Q7"/>
<dbReference type="InterPro" id="IPR003000">
    <property type="entry name" value="Sirtuin"/>
</dbReference>
<name>A0A4E0R5Q7_FASHE</name>
<proteinExistence type="predicted"/>
<reference evidence="10" key="1">
    <citation type="submission" date="2019-03" db="EMBL/GenBank/DDBJ databases">
        <title>Improved annotation for the trematode Fasciola hepatica.</title>
        <authorList>
            <person name="Choi Y.-J."/>
            <person name="Martin J."/>
            <person name="Mitreva M."/>
        </authorList>
    </citation>
    <scope>NUCLEOTIDE SEQUENCE [LARGE SCALE GENOMIC DNA]</scope>
</reference>
<dbReference type="Gene3D" id="3.30.1600.10">
    <property type="entry name" value="SIR2/SIRT2 'Small Domain"/>
    <property type="match status" value="1"/>
</dbReference>
<organism evidence="10 11">
    <name type="scientific">Fasciola hepatica</name>
    <name type="common">Liver fluke</name>
    <dbReference type="NCBI Taxonomy" id="6192"/>
    <lineage>
        <taxon>Eukaryota</taxon>
        <taxon>Metazoa</taxon>
        <taxon>Spiralia</taxon>
        <taxon>Lophotrochozoa</taxon>
        <taxon>Platyhelminthes</taxon>
        <taxon>Trematoda</taxon>
        <taxon>Digenea</taxon>
        <taxon>Plagiorchiida</taxon>
        <taxon>Echinostomata</taxon>
        <taxon>Echinostomatoidea</taxon>
        <taxon>Fasciolidae</taxon>
        <taxon>Fasciola</taxon>
    </lineage>
</organism>